<organism evidence="1 2">
    <name type="scientific">Fibrella forsythiae</name>
    <dbReference type="NCBI Taxonomy" id="2817061"/>
    <lineage>
        <taxon>Bacteria</taxon>
        <taxon>Pseudomonadati</taxon>
        <taxon>Bacteroidota</taxon>
        <taxon>Cytophagia</taxon>
        <taxon>Cytophagales</taxon>
        <taxon>Spirosomataceae</taxon>
        <taxon>Fibrella</taxon>
    </lineage>
</organism>
<keyword evidence="2" id="KW-1185">Reference proteome</keyword>
<gene>
    <name evidence="1" type="ORF">J2I46_16695</name>
</gene>
<sequence>MNKDKEYYENWLNYIETSQLEAVGDLLNVEMAIYEARKIIRMSRELNEYDNLAFEKVKVLLTGLKSKQKILAESIDNHELDITHCRFMIELLSRPTNEGG</sequence>
<accession>A0ABS3JM08</accession>
<proteinExistence type="predicted"/>
<dbReference type="EMBL" id="JAFMYW010000005">
    <property type="protein sequence ID" value="MBO0950234.1"/>
    <property type="molecule type" value="Genomic_DNA"/>
</dbReference>
<name>A0ABS3JM08_9BACT</name>
<evidence type="ECO:0000313" key="1">
    <source>
        <dbReference type="EMBL" id="MBO0950234.1"/>
    </source>
</evidence>
<dbReference type="RefSeq" id="WP_207330198.1">
    <property type="nucleotide sequence ID" value="NZ_JAFMYW010000005.1"/>
</dbReference>
<dbReference type="Proteomes" id="UP000664628">
    <property type="component" value="Unassembled WGS sequence"/>
</dbReference>
<reference evidence="1 2" key="1">
    <citation type="submission" date="2021-03" db="EMBL/GenBank/DDBJ databases">
        <title>Fibrella sp. HMF5405 genome sequencing and assembly.</title>
        <authorList>
            <person name="Kang H."/>
            <person name="Kim H."/>
            <person name="Bae S."/>
            <person name="Joh K."/>
        </authorList>
    </citation>
    <scope>NUCLEOTIDE SEQUENCE [LARGE SCALE GENOMIC DNA]</scope>
    <source>
        <strain evidence="1 2">HMF5405</strain>
    </source>
</reference>
<comment type="caution">
    <text evidence="1">The sequence shown here is derived from an EMBL/GenBank/DDBJ whole genome shotgun (WGS) entry which is preliminary data.</text>
</comment>
<protein>
    <submittedName>
        <fullName evidence="1">Uncharacterized protein</fullName>
    </submittedName>
</protein>
<evidence type="ECO:0000313" key="2">
    <source>
        <dbReference type="Proteomes" id="UP000664628"/>
    </source>
</evidence>